<dbReference type="PANTHER" id="PTHR44259:SF93">
    <property type="entry name" value="PROTEIN, PUTATIVE (DUF295)-RELATED"/>
    <property type="match status" value="1"/>
</dbReference>
<dbReference type="InterPro" id="IPR050942">
    <property type="entry name" value="F-box_BR-signaling"/>
</dbReference>
<organism evidence="2 3">
    <name type="scientific">Arabidopsis thaliana x Arabidopsis arenosa</name>
    <dbReference type="NCBI Taxonomy" id="1240361"/>
    <lineage>
        <taxon>Eukaryota</taxon>
        <taxon>Viridiplantae</taxon>
        <taxon>Streptophyta</taxon>
        <taxon>Embryophyta</taxon>
        <taxon>Tracheophyta</taxon>
        <taxon>Spermatophyta</taxon>
        <taxon>Magnoliopsida</taxon>
        <taxon>eudicotyledons</taxon>
        <taxon>Gunneridae</taxon>
        <taxon>Pentapetalae</taxon>
        <taxon>rosids</taxon>
        <taxon>malvids</taxon>
        <taxon>Brassicales</taxon>
        <taxon>Brassicaceae</taxon>
        <taxon>Camelineae</taxon>
        <taxon>Arabidopsis</taxon>
    </lineage>
</organism>
<dbReference type="AlphaFoldDB" id="A0A8T1YZA8"/>
<feature type="domain" description="KIB1-4 beta-propeller" evidence="1">
    <location>
        <begin position="67"/>
        <end position="339"/>
    </location>
</feature>
<evidence type="ECO:0000259" key="1">
    <source>
        <dbReference type="Pfam" id="PF03478"/>
    </source>
</evidence>
<proteinExistence type="predicted"/>
<dbReference type="Proteomes" id="UP000694240">
    <property type="component" value="Chromosome 11"/>
</dbReference>
<dbReference type="EMBL" id="JAEFBK010000011">
    <property type="protein sequence ID" value="KAG7551486.1"/>
    <property type="molecule type" value="Genomic_DNA"/>
</dbReference>
<evidence type="ECO:0000313" key="3">
    <source>
        <dbReference type="Proteomes" id="UP000694240"/>
    </source>
</evidence>
<dbReference type="InterPro" id="IPR005174">
    <property type="entry name" value="KIB1-4_b-propeller"/>
</dbReference>
<sequence>MMWKLGLRNSAGAIIQAEKRVRLLSSLVLSSPYLLNAKDDLPGGRSSMNIYDPRKEEMVIPNQGMMTYPSRYIGSSRGWVGFINSNDPRSLYLTNMFNHKVISLPPMEPDCADNIITNMSLSSSPDDSCVVAIKFFGGRMCFCRPGDSAWTKTETSSKLLDCSSVLYSNRDSKFYLTTFRLVSKLHFTAIKFDTSTYKPLGHQDFPEVTYYHKFDRLKLPDLLWSEFELLESCFHTEHLVESPTGEVFDIMWFIQLSHGTKAVHWKDHHKQLKKEEVVKKTKRFMVYREDEDCYTYDIGDLCIFLGQSTEAFCLQASMFPGLKPNSIYFAAPNHSGVYDLATDVIHDLPLTNPPLMWLAPLSQ</sequence>
<dbReference type="PANTHER" id="PTHR44259">
    <property type="entry name" value="OS07G0183000 PROTEIN-RELATED"/>
    <property type="match status" value="1"/>
</dbReference>
<reference evidence="2 3" key="1">
    <citation type="submission" date="2020-12" db="EMBL/GenBank/DDBJ databases">
        <title>Concerted genomic and epigenomic changes stabilize Arabidopsis allopolyploids.</title>
        <authorList>
            <person name="Chen Z."/>
        </authorList>
    </citation>
    <scope>NUCLEOTIDE SEQUENCE [LARGE SCALE GENOMIC DNA]</scope>
    <source>
        <strain evidence="2">Allo738</strain>
        <tissue evidence="2">Leaf</tissue>
    </source>
</reference>
<evidence type="ECO:0000313" key="2">
    <source>
        <dbReference type="EMBL" id="KAG7551486.1"/>
    </source>
</evidence>
<protein>
    <recommendedName>
        <fullName evidence="1">KIB1-4 beta-propeller domain-containing protein</fullName>
    </recommendedName>
</protein>
<accession>A0A8T1YZA8</accession>
<comment type="caution">
    <text evidence="2">The sequence shown here is derived from an EMBL/GenBank/DDBJ whole genome shotgun (WGS) entry which is preliminary data.</text>
</comment>
<gene>
    <name evidence="2" type="ORF">ISN45_Aa06g021600</name>
</gene>
<dbReference type="Pfam" id="PF03478">
    <property type="entry name" value="Beta-prop_KIB1-4"/>
    <property type="match status" value="1"/>
</dbReference>
<name>A0A8T1YZA8_9BRAS</name>
<keyword evidence="3" id="KW-1185">Reference proteome</keyword>